<dbReference type="InterPro" id="IPR040442">
    <property type="entry name" value="Pyrv_kinase-like_dom_sf"/>
</dbReference>
<gene>
    <name evidence="7" type="ORF">ColSpa_01450</name>
</gene>
<comment type="cofactor">
    <cofactor evidence="6">
        <name>Mg(2+)</name>
        <dbReference type="ChEBI" id="CHEBI:18420"/>
    </cofactor>
    <text evidence="6">Can also use Mn(2+) ion.</text>
</comment>
<organism evidence="7 8">
    <name type="scientific">Colletotrichum spaethianum</name>
    <dbReference type="NCBI Taxonomy" id="700344"/>
    <lineage>
        <taxon>Eukaryota</taxon>
        <taxon>Fungi</taxon>
        <taxon>Dikarya</taxon>
        <taxon>Ascomycota</taxon>
        <taxon>Pezizomycotina</taxon>
        <taxon>Sordariomycetes</taxon>
        <taxon>Hypocreomycetidae</taxon>
        <taxon>Glomerellales</taxon>
        <taxon>Glomerellaceae</taxon>
        <taxon>Colletotrichum</taxon>
        <taxon>Colletotrichum spaethianum species complex</taxon>
    </lineage>
</organism>
<keyword evidence="6" id="KW-0479">Metal-binding</keyword>
<dbReference type="InterPro" id="IPR006254">
    <property type="entry name" value="Isocitrate_lyase"/>
</dbReference>
<feature type="binding site" evidence="6">
    <location>
        <position position="187"/>
    </location>
    <ligand>
        <name>Mg(2+)</name>
        <dbReference type="ChEBI" id="CHEBI:18420"/>
    </ligand>
</feature>
<comment type="catalytic activity">
    <reaction evidence="1">
        <text>(2S,3R)-3-hydroxybutane-1,2,3-tricarboxylate = pyruvate + succinate</text>
        <dbReference type="Rhea" id="RHEA:16809"/>
        <dbReference type="ChEBI" id="CHEBI:15361"/>
        <dbReference type="ChEBI" id="CHEBI:30031"/>
        <dbReference type="ChEBI" id="CHEBI:57429"/>
        <dbReference type="EC" id="4.1.3.30"/>
    </reaction>
</comment>
<dbReference type="PANTHER" id="PTHR21631:SF3">
    <property type="entry name" value="BIFUNCTIONAL GLYOXYLATE CYCLE PROTEIN"/>
    <property type="match status" value="1"/>
</dbReference>
<dbReference type="Proteomes" id="UP001055115">
    <property type="component" value="Unassembled WGS sequence"/>
</dbReference>
<evidence type="ECO:0000313" key="7">
    <source>
        <dbReference type="EMBL" id="GKT41269.1"/>
    </source>
</evidence>
<evidence type="ECO:0000256" key="2">
    <source>
        <dbReference type="ARBA" id="ARBA00005704"/>
    </source>
</evidence>
<evidence type="ECO:0000256" key="4">
    <source>
        <dbReference type="ARBA" id="ARBA00023239"/>
    </source>
</evidence>
<dbReference type="PANTHER" id="PTHR21631">
    <property type="entry name" value="ISOCITRATE LYASE/MALATE SYNTHASE"/>
    <property type="match status" value="1"/>
</dbReference>
<dbReference type="GO" id="GO:0004451">
    <property type="term" value="F:isocitrate lyase activity"/>
    <property type="evidence" value="ECO:0007669"/>
    <property type="project" value="InterPro"/>
</dbReference>
<evidence type="ECO:0000256" key="3">
    <source>
        <dbReference type="ARBA" id="ARBA00011881"/>
    </source>
</evidence>
<dbReference type="GO" id="GO:0019752">
    <property type="term" value="P:carboxylic acid metabolic process"/>
    <property type="evidence" value="ECO:0007669"/>
    <property type="project" value="InterPro"/>
</dbReference>
<dbReference type="GeneID" id="73322252"/>
<name>A0AA37P6Z7_9PEZI</name>
<dbReference type="Pfam" id="PF00463">
    <property type="entry name" value="ICL"/>
    <property type="match status" value="1"/>
</dbReference>
<dbReference type="GO" id="GO:0046872">
    <property type="term" value="F:metal ion binding"/>
    <property type="evidence" value="ECO:0007669"/>
    <property type="project" value="UniProtKB-KW"/>
</dbReference>
<dbReference type="AlphaFoldDB" id="A0AA37P6Z7"/>
<dbReference type="GO" id="GO:0046421">
    <property type="term" value="F:methylisocitrate lyase activity"/>
    <property type="evidence" value="ECO:0007669"/>
    <property type="project" value="UniProtKB-EC"/>
</dbReference>
<dbReference type="Gene3D" id="3.20.20.60">
    <property type="entry name" value="Phosphoenolpyruvate-binding domains"/>
    <property type="match status" value="1"/>
</dbReference>
<dbReference type="NCBIfam" id="TIGR01346">
    <property type="entry name" value="isocit_lyase"/>
    <property type="match status" value="1"/>
</dbReference>
<keyword evidence="4 5" id="KW-0456">Lyase</keyword>
<comment type="caution">
    <text evidence="7">The sequence shown here is derived from an EMBL/GenBank/DDBJ whole genome shotgun (WGS) entry which is preliminary data.</text>
</comment>
<comment type="similarity">
    <text evidence="2 5">Belongs to the isocitrate lyase/PEP mutase superfamily. Isocitrate lyase family.</text>
</comment>
<dbReference type="PIRSF" id="PIRSF001362">
    <property type="entry name" value="Isocit_lyase"/>
    <property type="match status" value="1"/>
</dbReference>
<evidence type="ECO:0000256" key="6">
    <source>
        <dbReference type="PIRSR" id="PIRSR001362-3"/>
    </source>
</evidence>
<protein>
    <recommendedName>
        <fullName evidence="5">Isocitrate lyase</fullName>
    </recommendedName>
</protein>
<comment type="subunit">
    <text evidence="3">Homotetramer.</text>
</comment>
<keyword evidence="6" id="KW-0460">Magnesium</keyword>
<dbReference type="InterPro" id="IPR015813">
    <property type="entry name" value="Pyrv/PenolPyrv_kinase-like_dom"/>
</dbReference>
<sequence>MSQKWNGVKAESEAFAAEVREIEAWWQTDRQKHIKRQVPLPFMNLQYGNINRPYTANSVAALRNIGFKIEYPSSIQGRKLWRILNEHNANGTYELTFGTTEPLIAKEMAKTMQTVYVSGALCGLSQAMWPGEDHADYPADLVPSVVKRIFNTQLFHDQRQTQLRMRYCEVDRESLECIDYMLPIVADADMGFGTLTGCMKLTRSFVEAGVAMIHIDDLAMGLKKFTNGEGRTIVPTSEYLSRLTTVRMTFDIMGADTMLLCRCDSDHAEFITRQAPTVRWTRQPSKANLTFSVIDPRDHPYVLGATNSTLSFIQSLEEGKRTGRDYLTVKTEWKASAGLMTFDEAVKLAATEEQYEAYIQKIGHGTVALQDRRAAAKLVTGKDVVFDWELPRTPLGQYMWQWSTKAVIDRCVLAAPLGDVTWSRQDKEDMQEFHTALRKVYPNRLFAFGYTGAYDFGKGGYSPEEVETFPTDIAKMGIVWQVQPIWATQGLSLHAKQFAEKFKKEGIAGYMRDVATPAIAGMATDKYGKPTSRGGYLADAFFDIVAGSEITEQV</sequence>
<reference evidence="7 8" key="1">
    <citation type="submission" date="2022-03" db="EMBL/GenBank/DDBJ databases">
        <title>Genome data of Colletotrichum spp.</title>
        <authorList>
            <person name="Utami Y.D."/>
            <person name="Hiruma K."/>
        </authorList>
    </citation>
    <scope>NUCLEOTIDE SEQUENCE [LARGE SCALE GENOMIC DNA]</scope>
    <source>
        <strain evidence="7 8">MAFF 239500</strain>
    </source>
</reference>
<evidence type="ECO:0000256" key="5">
    <source>
        <dbReference type="PIRNR" id="PIRNR001362"/>
    </source>
</evidence>
<keyword evidence="8" id="KW-1185">Reference proteome</keyword>
<accession>A0AA37P6Z7</accession>
<proteinExistence type="inferred from homology"/>
<dbReference type="RefSeq" id="XP_049123619.1">
    <property type="nucleotide sequence ID" value="XM_049267662.1"/>
</dbReference>
<dbReference type="Gene3D" id="1.10.10.850">
    <property type="match status" value="1"/>
</dbReference>
<evidence type="ECO:0000313" key="8">
    <source>
        <dbReference type="Proteomes" id="UP001055115"/>
    </source>
</evidence>
<dbReference type="SUPFAM" id="SSF51621">
    <property type="entry name" value="Phosphoenolpyruvate/pyruvate domain"/>
    <property type="match status" value="1"/>
</dbReference>
<dbReference type="EMBL" id="BQXU01000002">
    <property type="protein sequence ID" value="GKT41269.1"/>
    <property type="molecule type" value="Genomic_DNA"/>
</dbReference>
<evidence type="ECO:0000256" key="1">
    <source>
        <dbReference type="ARBA" id="ARBA00001050"/>
    </source>
</evidence>